<evidence type="ECO:0000256" key="1">
    <source>
        <dbReference type="SAM" id="MobiDB-lite"/>
    </source>
</evidence>
<evidence type="ECO:0000313" key="3">
    <source>
        <dbReference type="Proteomes" id="UP000027195"/>
    </source>
</evidence>
<dbReference type="InParanoid" id="A0A067M6G1"/>
<gene>
    <name evidence="2" type="ORF">BOTBODRAFT_47139</name>
</gene>
<protein>
    <submittedName>
        <fullName evidence="2">Uncharacterized protein</fullName>
    </submittedName>
</protein>
<dbReference type="AlphaFoldDB" id="A0A067M6G1"/>
<evidence type="ECO:0000313" key="2">
    <source>
        <dbReference type="EMBL" id="KDQ10285.1"/>
    </source>
</evidence>
<name>A0A067M6G1_BOTB1</name>
<feature type="region of interest" description="Disordered" evidence="1">
    <location>
        <begin position="119"/>
        <end position="147"/>
    </location>
</feature>
<dbReference type="HOGENOM" id="CLU_1294196_0_0_1"/>
<dbReference type="Proteomes" id="UP000027195">
    <property type="component" value="Unassembled WGS sequence"/>
</dbReference>
<sequence length="213" mass="23245">MEPEGQGPEFCVNKKLLLPATQQTFYSVNISLRTAGPDSKPKLKLIGNVKGAEEEFLSQKASSVWAERVESIGHSERDHVVRTRATPKYLYLIKQLLGSQVTTHPPPFKRVINQSTVHPLATKDDEGRTKNLEPRETWPHGGISSTKEVAHGDDLLMQRAGKDGHLLAVNRGSTARATEARSGMSSVGSATEGPFLHATETSVTPLVIMIECP</sequence>
<organism evidence="2 3">
    <name type="scientific">Botryobasidium botryosum (strain FD-172 SS1)</name>
    <dbReference type="NCBI Taxonomy" id="930990"/>
    <lineage>
        <taxon>Eukaryota</taxon>
        <taxon>Fungi</taxon>
        <taxon>Dikarya</taxon>
        <taxon>Basidiomycota</taxon>
        <taxon>Agaricomycotina</taxon>
        <taxon>Agaricomycetes</taxon>
        <taxon>Cantharellales</taxon>
        <taxon>Botryobasidiaceae</taxon>
        <taxon>Botryobasidium</taxon>
    </lineage>
</organism>
<reference evidence="3" key="1">
    <citation type="journal article" date="2014" name="Proc. Natl. Acad. Sci. U.S.A.">
        <title>Extensive sampling of basidiomycete genomes demonstrates inadequacy of the white-rot/brown-rot paradigm for wood decay fungi.</title>
        <authorList>
            <person name="Riley R."/>
            <person name="Salamov A.A."/>
            <person name="Brown D.W."/>
            <person name="Nagy L.G."/>
            <person name="Floudas D."/>
            <person name="Held B.W."/>
            <person name="Levasseur A."/>
            <person name="Lombard V."/>
            <person name="Morin E."/>
            <person name="Otillar R."/>
            <person name="Lindquist E.A."/>
            <person name="Sun H."/>
            <person name="LaButti K.M."/>
            <person name="Schmutz J."/>
            <person name="Jabbour D."/>
            <person name="Luo H."/>
            <person name="Baker S.E."/>
            <person name="Pisabarro A.G."/>
            <person name="Walton J.D."/>
            <person name="Blanchette R.A."/>
            <person name="Henrissat B."/>
            <person name="Martin F."/>
            <person name="Cullen D."/>
            <person name="Hibbett D.S."/>
            <person name="Grigoriev I.V."/>
        </authorList>
    </citation>
    <scope>NUCLEOTIDE SEQUENCE [LARGE SCALE GENOMIC DNA]</scope>
    <source>
        <strain evidence="3">FD-172 SS1</strain>
    </source>
</reference>
<accession>A0A067M6G1</accession>
<feature type="region of interest" description="Disordered" evidence="1">
    <location>
        <begin position="173"/>
        <end position="193"/>
    </location>
</feature>
<keyword evidence="3" id="KW-1185">Reference proteome</keyword>
<proteinExistence type="predicted"/>
<dbReference type="EMBL" id="KL198069">
    <property type="protein sequence ID" value="KDQ10285.1"/>
    <property type="molecule type" value="Genomic_DNA"/>
</dbReference>
<feature type="compositionally biased region" description="Basic and acidic residues" evidence="1">
    <location>
        <begin position="121"/>
        <end position="138"/>
    </location>
</feature>